<protein>
    <submittedName>
        <fullName evidence="2">Uncharacterized protein</fullName>
    </submittedName>
</protein>
<accession>A0A0G4HXM6</accession>
<feature type="region of interest" description="Disordered" evidence="1">
    <location>
        <begin position="1"/>
        <end position="20"/>
    </location>
</feature>
<evidence type="ECO:0000256" key="1">
    <source>
        <dbReference type="SAM" id="MobiDB-lite"/>
    </source>
</evidence>
<organism evidence="2">
    <name type="scientific">Chromera velia CCMP2878</name>
    <dbReference type="NCBI Taxonomy" id="1169474"/>
    <lineage>
        <taxon>Eukaryota</taxon>
        <taxon>Sar</taxon>
        <taxon>Alveolata</taxon>
        <taxon>Colpodellida</taxon>
        <taxon>Chromeraceae</taxon>
        <taxon>Chromera</taxon>
    </lineage>
</organism>
<evidence type="ECO:0000313" key="2">
    <source>
        <dbReference type="EMBL" id="CEM49250.1"/>
    </source>
</evidence>
<gene>
    <name evidence="2" type="ORF">Cvel_33167</name>
</gene>
<dbReference type="AlphaFoldDB" id="A0A0G4HXM6"/>
<feature type="non-terminal residue" evidence="2">
    <location>
        <position position="481"/>
    </location>
</feature>
<name>A0A0G4HXM6_9ALVE</name>
<sequence>MASSESGTAAAAPIQARPDMSDCSSGVSFFEPSLEPSIPGMQGELVFGIVKFLCFNEALTFASVSRGMVNWDLLLPPSLWVEKTVLIPKRARKSNSDCVLLRFWSSDSACATHLRRAWFCAFPGFEFDPSSEIPEGAAETLAKNILTYKSLVGRGGNHMTLLSTAIDEQDTYMRAFIQALGGRLPTSTEDHTPEILQAFANETALYFDSMAFVNITHDAEGRFVRALRDALQKNPTFTRGVDIVLFTRNKKFDGGHLVLLSQGLATPSVSLRLLRLQRCPINTAGVMQLKQAFQANSQAVTGELDLTDARLTSQTRRILSEILLLDGVSLQTLRTGSKATLSEARGDDGVICRALETKPKAVTREWESDFTELSMPDFRAFCRFLSNPETSLHTFMPGPLGHNDLPDAKALCSAFADACAENPKCITGRIVLDDKHDATPYHWGKRLFASFFEGMASRRQTPFSPKPSFSLHSLDFSYSKV</sequence>
<dbReference type="SUPFAM" id="SSF52047">
    <property type="entry name" value="RNI-like"/>
    <property type="match status" value="1"/>
</dbReference>
<dbReference type="EMBL" id="CDMZ01004272">
    <property type="protein sequence ID" value="CEM49250.1"/>
    <property type="molecule type" value="Genomic_DNA"/>
</dbReference>
<dbReference type="InterPro" id="IPR032675">
    <property type="entry name" value="LRR_dom_sf"/>
</dbReference>
<dbReference type="Gene3D" id="3.80.10.10">
    <property type="entry name" value="Ribonuclease Inhibitor"/>
    <property type="match status" value="1"/>
</dbReference>
<proteinExistence type="predicted"/>
<reference evidence="2" key="1">
    <citation type="submission" date="2014-11" db="EMBL/GenBank/DDBJ databases">
        <authorList>
            <person name="Otto D Thomas"/>
            <person name="Naeem Raeece"/>
        </authorList>
    </citation>
    <scope>NUCLEOTIDE SEQUENCE</scope>
</reference>